<dbReference type="Pfam" id="PF00067">
    <property type="entry name" value="p450"/>
    <property type="match status" value="1"/>
</dbReference>
<evidence type="ECO:0000313" key="10">
    <source>
        <dbReference type="Proteomes" id="UP001301769"/>
    </source>
</evidence>
<dbReference type="Proteomes" id="UP001301769">
    <property type="component" value="Unassembled WGS sequence"/>
</dbReference>
<reference evidence="9" key="1">
    <citation type="journal article" date="2023" name="Mol. Phylogenet. Evol.">
        <title>Genome-scale phylogeny and comparative genomics of the fungal order Sordariales.</title>
        <authorList>
            <person name="Hensen N."/>
            <person name="Bonometti L."/>
            <person name="Westerberg I."/>
            <person name="Brannstrom I.O."/>
            <person name="Guillou S."/>
            <person name="Cros-Aarteil S."/>
            <person name="Calhoun S."/>
            <person name="Haridas S."/>
            <person name="Kuo A."/>
            <person name="Mondo S."/>
            <person name="Pangilinan J."/>
            <person name="Riley R."/>
            <person name="LaButti K."/>
            <person name="Andreopoulos B."/>
            <person name="Lipzen A."/>
            <person name="Chen C."/>
            <person name="Yan M."/>
            <person name="Daum C."/>
            <person name="Ng V."/>
            <person name="Clum A."/>
            <person name="Steindorff A."/>
            <person name="Ohm R.A."/>
            <person name="Martin F."/>
            <person name="Silar P."/>
            <person name="Natvig D.O."/>
            <person name="Lalanne C."/>
            <person name="Gautier V."/>
            <person name="Ament-Velasquez S.L."/>
            <person name="Kruys A."/>
            <person name="Hutchinson M.I."/>
            <person name="Powell A.J."/>
            <person name="Barry K."/>
            <person name="Miller A.N."/>
            <person name="Grigoriev I.V."/>
            <person name="Debuchy R."/>
            <person name="Gladieux P."/>
            <person name="Hiltunen Thoren M."/>
            <person name="Johannesson H."/>
        </authorList>
    </citation>
    <scope>NUCLEOTIDE SEQUENCE</scope>
    <source>
        <strain evidence="9">PSN293</strain>
    </source>
</reference>
<keyword evidence="8" id="KW-0812">Transmembrane</keyword>
<keyword evidence="10" id="KW-1185">Reference proteome</keyword>
<sequence>MSYQAMTNTQLVGACAGVYVLYRFLWSIYSIFFHPLSKFPGPKTWAVSRIPWAHHVIKGDLWQVLEQLHDEYGPVVRIAPDEITTISPGAWKDIYATKPLLPKDPYSQTPPLNGAHSLFTAADDTHKRIRGAMINAFSDKALRDQAPIIEKHADRLTAQIRRETDRAQDSVVDIQRLYGHATFDTITDLSFGESFNSLLQDDNNTNLDSSMIQNFFLHAKFSTIRNCLSRFAPLDILLGLFLLSTTRKRRNRNWANAIDKIQRRLAAKGDTRSDFITPLVGRIDESGTKGVSTKELTTNGLAFVIADCQLATVALATGTYFLLQDGGAKWQLLADEIRASFDSAAHITVQSTQGLAYLEAVINETLRIRHPTPNNMPRVVPPGGRVIDGQFIPGNTVIGINLQNIQTSPSLWVDPNTFHPERFLSEKDPRYDVRFLSDARDAFLPFSTGPRNCIGSKVFLAQARVFLARLAWAFDVALEGGQDDWLDQKAFLVFEPKPLRVKLAMRR</sequence>
<evidence type="ECO:0000256" key="6">
    <source>
        <dbReference type="PIRSR" id="PIRSR602401-1"/>
    </source>
</evidence>
<dbReference type="GO" id="GO:0020037">
    <property type="term" value="F:heme binding"/>
    <property type="evidence" value="ECO:0007669"/>
    <property type="project" value="InterPro"/>
</dbReference>
<gene>
    <name evidence="9" type="ORF">QBC37DRAFT_372637</name>
</gene>
<keyword evidence="4 6" id="KW-0479">Metal-binding</keyword>
<organism evidence="9 10">
    <name type="scientific">Rhypophila decipiens</name>
    <dbReference type="NCBI Taxonomy" id="261697"/>
    <lineage>
        <taxon>Eukaryota</taxon>
        <taxon>Fungi</taxon>
        <taxon>Dikarya</taxon>
        <taxon>Ascomycota</taxon>
        <taxon>Pezizomycotina</taxon>
        <taxon>Sordariomycetes</taxon>
        <taxon>Sordariomycetidae</taxon>
        <taxon>Sordariales</taxon>
        <taxon>Naviculisporaceae</taxon>
        <taxon>Rhypophila</taxon>
    </lineage>
</organism>
<dbReference type="EMBL" id="MU858088">
    <property type="protein sequence ID" value="KAK4214757.1"/>
    <property type="molecule type" value="Genomic_DNA"/>
</dbReference>
<dbReference type="PROSITE" id="PS00086">
    <property type="entry name" value="CYTOCHROME_P450"/>
    <property type="match status" value="1"/>
</dbReference>
<evidence type="ECO:0000256" key="7">
    <source>
        <dbReference type="RuleBase" id="RU000461"/>
    </source>
</evidence>
<keyword evidence="3 6" id="KW-0349">Heme</keyword>
<dbReference type="InterPro" id="IPR017972">
    <property type="entry name" value="Cyt_P450_CS"/>
</dbReference>
<comment type="caution">
    <text evidence="9">The sequence shown here is derived from an EMBL/GenBank/DDBJ whole genome shotgun (WGS) entry which is preliminary data.</text>
</comment>
<keyword evidence="7 9" id="KW-0503">Monooxygenase</keyword>
<evidence type="ECO:0000256" key="5">
    <source>
        <dbReference type="ARBA" id="ARBA00023004"/>
    </source>
</evidence>
<evidence type="ECO:0000256" key="3">
    <source>
        <dbReference type="ARBA" id="ARBA00022617"/>
    </source>
</evidence>
<dbReference type="PRINTS" id="PR00463">
    <property type="entry name" value="EP450I"/>
</dbReference>
<keyword evidence="8" id="KW-0472">Membrane</keyword>
<reference evidence="9" key="2">
    <citation type="submission" date="2023-05" db="EMBL/GenBank/DDBJ databases">
        <authorList>
            <consortium name="Lawrence Berkeley National Laboratory"/>
            <person name="Steindorff A."/>
            <person name="Hensen N."/>
            <person name="Bonometti L."/>
            <person name="Westerberg I."/>
            <person name="Brannstrom I.O."/>
            <person name="Guillou S."/>
            <person name="Cros-Aarteil S."/>
            <person name="Calhoun S."/>
            <person name="Haridas S."/>
            <person name="Kuo A."/>
            <person name="Mondo S."/>
            <person name="Pangilinan J."/>
            <person name="Riley R."/>
            <person name="Labutti K."/>
            <person name="Andreopoulos B."/>
            <person name="Lipzen A."/>
            <person name="Chen C."/>
            <person name="Yanf M."/>
            <person name="Daum C."/>
            <person name="Ng V."/>
            <person name="Clum A."/>
            <person name="Ohm R."/>
            <person name="Martin F."/>
            <person name="Silar P."/>
            <person name="Natvig D."/>
            <person name="Lalanne C."/>
            <person name="Gautier V."/>
            <person name="Ament-Velasquez S.L."/>
            <person name="Kruys A."/>
            <person name="Hutchinson M.I."/>
            <person name="Powell A.J."/>
            <person name="Barry K."/>
            <person name="Miller A.N."/>
            <person name="Grigoriev I.V."/>
            <person name="Debuchy R."/>
            <person name="Gladieux P."/>
            <person name="Thoren M.H."/>
            <person name="Johannesson H."/>
        </authorList>
    </citation>
    <scope>NUCLEOTIDE SEQUENCE</scope>
    <source>
        <strain evidence="9">PSN293</strain>
    </source>
</reference>
<keyword evidence="5 6" id="KW-0408">Iron</keyword>
<dbReference type="PANTHER" id="PTHR24305">
    <property type="entry name" value="CYTOCHROME P450"/>
    <property type="match status" value="1"/>
</dbReference>
<dbReference type="GO" id="GO:0005506">
    <property type="term" value="F:iron ion binding"/>
    <property type="evidence" value="ECO:0007669"/>
    <property type="project" value="InterPro"/>
</dbReference>
<dbReference type="InterPro" id="IPR001128">
    <property type="entry name" value="Cyt_P450"/>
</dbReference>
<name>A0AAN6YDU6_9PEZI</name>
<proteinExistence type="inferred from homology"/>
<dbReference type="Gene3D" id="1.10.630.10">
    <property type="entry name" value="Cytochrome P450"/>
    <property type="match status" value="1"/>
</dbReference>
<dbReference type="AlphaFoldDB" id="A0AAN6YDU6"/>
<dbReference type="CDD" id="cd11058">
    <property type="entry name" value="CYP60B-like"/>
    <property type="match status" value="1"/>
</dbReference>
<evidence type="ECO:0000256" key="8">
    <source>
        <dbReference type="SAM" id="Phobius"/>
    </source>
</evidence>
<dbReference type="SUPFAM" id="SSF48264">
    <property type="entry name" value="Cytochrome P450"/>
    <property type="match status" value="1"/>
</dbReference>
<dbReference type="GO" id="GO:0016705">
    <property type="term" value="F:oxidoreductase activity, acting on paired donors, with incorporation or reduction of molecular oxygen"/>
    <property type="evidence" value="ECO:0007669"/>
    <property type="project" value="InterPro"/>
</dbReference>
<comment type="similarity">
    <text evidence="2 7">Belongs to the cytochrome P450 family.</text>
</comment>
<dbReference type="InterPro" id="IPR036396">
    <property type="entry name" value="Cyt_P450_sf"/>
</dbReference>
<feature type="transmembrane region" description="Helical" evidence="8">
    <location>
        <begin position="12"/>
        <end position="32"/>
    </location>
</feature>
<evidence type="ECO:0000313" key="9">
    <source>
        <dbReference type="EMBL" id="KAK4214757.1"/>
    </source>
</evidence>
<protein>
    <submittedName>
        <fullName evidence="9">Sterigmatocystin biosynthesis P450 monooxygenase stcF</fullName>
    </submittedName>
</protein>
<comment type="cofactor">
    <cofactor evidence="1 6">
        <name>heme</name>
        <dbReference type="ChEBI" id="CHEBI:30413"/>
    </cofactor>
</comment>
<keyword evidence="8" id="KW-1133">Transmembrane helix</keyword>
<evidence type="ECO:0000256" key="1">
    <source>
        <dbReference type="ARBA" id="ARBA00001971"/>
    </source>
</evidence>
<feature type="binding site" description="axial binding residue" evidence="6">
    <location>
        <position position="453"/>
    </location>
    <ligand>
        <name>heme</name>
        <dbReference type="ChEBI" id="CHEBI:30413"/>
    </ligand>
    <ligandPart>
        <name>Fe</name>
        <dbReference type="ChEBI" id="CHEBI:18248"/>
    </ligandPart>
</feature>
<dbReference type="PANTHER" id="PTHR24305:SF210">
    <property type="entry name" value="CYTOCHROME P450 MONOOXYGENASE ASQL-RELATED"/>
    <property type="match status" value="1"/>
</dbReference>
<evidence type="ECO:0000256" key="2">
    <source>
        <dbReference type="ARBA" id="ARBA00010617"/>
    </source>
</evidence>
<keyword evidence="7" id="KW-0560">Oxidoreductase</keyword>
<accession>A0AAN6YDU6</accession>
<dbReference type="InterPro" id="IPR050121">
    <property type="entry name" value="Cytochrome_P450_monoxygenase"/>
</dbReference>
<dbReference type="GO" id="GO:0004497">
    <property type="term" value="F:monooxygenase activity"/>
    <property type="evidence" value="ECO:0007669"/>
    <property type="project" value="UniProtKB-KW"/>
</dbReference>
<evidence type="ECO:0000256" key="4">
    <source>
        <dbReference type="ARBA" id="ARBA00022723"/>
    </source>
</evidence>
<dbReference type="InterPro" id="IPR002401">
    <property type="entry name" value="Cyt_P450_E_grp-I"/>
</dbReference>